<reference evidence="2" key="1">
    <citation type="submission" date="2025-08" db="UniProtKB">
        <authorList>
            <consortium name="RefSeq"/>
        </authorList>
    </citation>
    <scope>IDENTIFICATION</scope>
    <source>
        <tissue evidence="2">Whole body</tissue>
    </source>
</reference>
<dbReference type="GeneID" id="112455493"/>
<dbReference type="Proteomes" id="UP000504618">
    <property type="component" value="Unplaced"/>
</dbReference>
<name>A0A6J1PVH9_9HYME</name>
<dbReference type="RefSeq" id="XP_024873216.1">
    <property type="nucleotide sequence ID" value="XM_025017448.1"/>
</dbReference>
<dbReference type="InterPro" id="IPR029058">
    <property type="entry name" value="AB_hydrolase_fold"/>
</dbReference>
<evidence type="ECO:0000313" key="2">
    <source>
        <dbReference type="RefSeq" id="XP_024873216.1"/>
    </source>
</evidence>
<evidence type="ECO:0000313" key="1">
    <source>
        <dbReference type="Proteomes" id="UP000504618"/>
    </source>
</evidence>
<dbReference type="OrthoDB" id="199913at2759"/>
<keyword evidence="1" id="KW-1185">Reference proteome</keyword>
<sequence>MLAPTDPAVVFVQQFCSRRVRGRVRSQRFHNNLRMRRSGMNGRGVGDNGEGALVLLLVALTPVICSAGILDPWQWARSDRIEVNIPWLPFENETRCYDELGCLNITRSWYHLIHRPLNVFPLPREVINTRFILYTHKNPLDVSSTFRRINILFGRRQSDGTGERLESAFRVLARNAKVKPG</sequence>
<proteinExistence type="predicted"/>
<protein>
    <submittedName>
        <fullName evidence="2">Uncharacterized protein LOC112455493 isoform X1</fullName>
    </submittedName>
</protein>
<gene>
    <name evidence="2" type="primary">LOC112455493</name>
</gene>
<accession>A0A6J1PVH9</accession>
<dbReference type="AlphaFoldDB" id="A0A6J1PVH9"/>
<organism evidence="1 2">
    <name type="scientific">Temnothorax curvispinosus</name>
    <dbReference type="NCBI Taxonomy" id="300111"/>
    <lineage>
        <taxon>Eukaryota</taxon>
        <taxon>Metazoa</taxon>
        <taxon>Ecdysozoa</taxon>
        <taxon>Arthropoda</taxon>
        <taxon>Hexapoda</taxon>
        <taxon>Insecta</taxon>
        <taxon>Pterygota</taxon>
        <taxon>Neoptera</taxon>
        <taxon>Endopterygota</taxon>
        <taxon>Hymenoptera</taxon>
        <taxon>Apocrita</taxon>
        <taxon>Aculeata</taxon>
        <taxon>Formicoidea</taxon>
        <taxon>Formicidae</taxon>
        <taxon>Myrmicinae</taxon>
        <taxon>Temnothorax</taxon>
    </lineage>
</organism>
<dbReference type="Gene3D" id="3.40.50.1820">
    <property type="entry name" value="alpha/beta hydrolase"/>
    <property type="match status" value="1"/>
</dbReference>